<protein>
    <submittedName>
        <fullName evidence="1">Cellulose synthase operon protein YhjQ</fullName>
    </submittedName>
</protein>
<gene>
    <name evidence="1" type="primary">yhjQ</name>
    <name evidence="1" type="ORF">ENH88_22280</name>
</gene>
<dbReference type="Gene3D" id="3.40.50.300">
    <property type="entry name" value="P-loop containing nucleotide triphosphate hydrolases"/>
    <property type="match status" value="1"/>
</dbReference>
<dbReference type="RefSeq" id="WP_304185717.1">
    <property type="nucleotide sequence ID" value="NZ_DRGM01000211.1"/>
</dbReference>
<dbReference type="AlphaFoldDB" id="A0A7V1D3A9"/>
<organism evidence="1">
    <name type="scientific">Pseudoalteromonas prydzensis</name>
    <dbReference type="NCBI Taxonomy" id="182141"/>
    <lineage>
        <taxon>Bacteria</taxon>
        <taxon>Pseudomonadati</taxon>
        <taxon>Pseudomonadota</taxon>
        <taxon>Gammaproteobacteria</taxon>
        <taxon>Alteromonadales</taxon>
        <taxon>Pseudoalteromonadaceae</taxon>
        <taxon>Pseudoalteromonas</taxon>
    </lineage>
</organism>
<name>A0A7V1D3A9_9GAMM</name>
<comment type="caution">
    <text evidence="1">The sequence shown here is derived from an EMBL/GenBank/DDBJ whole genome shotgun (WGS) entry which is preliminary data.</text>
</comment>
<dbReference type="InterPro" id="IPR027417">
    <property type="entry name" value="P-loop_NTPase"/>
</dbReference>
<sequence>MKRIFIKGIKGGTGATSVVANLACTLKKSKEQVYVIDLDPKSDVGLHLGLAWAHEQGWSNYPTFNEASSQFHQDSDGVVFLPFGSNSQAQFSSAHIIEGCNQIDNSDNAWVLFDCPAHIDVTQYSLNKNDVFLEVVNCDPICHSLIYKRLQTLSQAQGQWQHYFLANRYNSASELEFDLLQLWQSDIPLLASLYINKDEVIKEATAFRNVAINCAPYSVANDDFETLAGWLVSRVNQDES</sequence>
<dbReference type="SUPFAM" id="SSF52540">
    <property type="entry name" value="P-loop containing nucleoside triphosphate hydrolases"/>
    <property type="match status" value="1"/>
</dbReference>
<reference evidence="1" key="1">
    <citation type="journal article" date="2020" name="mSystems">
        <title>Genome- and Community-Level Interaction Insights into Carbon Utilization and Element Cycling Functions of Hydrothermarchaeota in Hydrothermal Sediment.</title>
        <authorList>
            <person name="Zhou Z."/>
            <person name="Liu Y."/>
            <person name="Xu W."/>
            <person name="Pan J."/>
            <person name="Luo Z.H."/>
            <person name="Li M."/>
        </authorList>
    </citation>
    <scope>NUCLEOTIDE SEQUENCE [LARGE SCALE GENOMIC DNA]</scope>
    <source>
        <strain evidence="1">HyVt-346</strain>
    </source>
</reference>
<dbReference type="EMBL" id="DRGM01000211">
    <property type="protein sequence ID" value="HEA19126.1"/>
    <property type="molecule type" value="Genomic_DNA"/>
</dbReference>
<dbReference type="NCBIfam" id="TIGR03371">
    <property type="entry name" value="cellulose_yhjQ"/>
    <property type="match status" value="1"/>
</dbReference>
<accession>A0A7V1D3A9</accession>
<dbReference type="InterPro" id="IPR017746">
    <property type="entry name" value="Cellulose_synthase_operon_BcsQ"/>
</dbReference>
<dbReference type="Proteomes" id="UP000886188">
    <property type="component" value="Unassembled WGS sequence"/>
</dbReference>
<evidence type="ECO:0000313" key="1">
    <source>
        <dbReference type="EMBL" id="HEA19126.1"/>
    </source>
</evidence>
<proteinExistence type="predicted"/>
<dbReference type="Pfam" id="PF06564">
    <property type="entry name" value="CBP_BcsQ"/>
    <property type="match status" value="1"/>
</dbReference>